<proteinExistence type="inferred from homology"/>
<protein>
    <submittedName>
        <fullName evidence="11">Na+ antiporter NhaC</fullName>
    </submittedName>
</protein>
<feature type="transmembrane region" description="Helical" evidence="9">
    <location>
        <begin position="13"/>
        <end position="33"/>
    </location>
</feature>
<dbReference type="PANTHER" id="PTHR33451:SF3">
    <property type="entry name" value="MALATE-2H(+)_NA(+)-LACTATE ANTIPORTER"/>
    <property type="match status" value="1"/>
</dbReference>
<feature type="transmembrane region" description="Helical" evidence="9">
    <location>
        <begin position="263"/>
        <end position="287"/>
    </location>
</feature>
<dbReference type="eggNOG" id="COG1757">
    <property type="taxonomic scope" value="Bacteria"/>
</dbReference>
<keyword evidence="6 9" id="KW-1133">Transmembrane helix</keyword>
<dbReference type="Proteomes" id="UP000002026">
    <property type="component" value="Chromosome"/>
</dbReference>
<dbReference type="GO" id="GO:0015297">
    <property type="term" value="F:antiporter activity"/>
    <property type="evidence" value="ECO:0007669"/>
    <property type="project" value="UniProtKB-KW"/>
</dbReference>
<comment type="similarity">
    <text evidence="8">Belongs to the NhaC Na(+)/H(+) (TC 2.A.35) antiporter family.</text>
</comment>
<evidence type="ECO:0000313" key="12">
    <source>
        <dbReference type="Proteomes" id="UP000002026"/>
    </source>
</evidence>
<feature type="transmembrane region" description="Helical" evidence="9">
    <location>
        <begin position="137"/>
        <end position="160"/>
    </location>
</feature>
<dbReference type="NCBIfam" id="TIGR00931">
    <property type="entry name" value="antiport_nhaC"/>
    <property type="match status" value="1"/>
</dbReference>
<sequence>MEEAVKEERETKFVHALISVVAMVAFMFGGIIAFDAEPQIPLIMGSLVAGIVALRIGYSWDEILEGMIDGITQSLEAILILLLIGVLVGVWIAAGTVPSMIYYGLMIINAKFFLPASMLICTIVAFAIGSWGTVGTIGIALMGIGIALGLPAPMVAGSVISGSYLGEIISPLSDATNLTAAVVGRNVFDVVKRMMVLALASFVIAEVMYLVVGFIMGGTGGSAEGADQLMDGISNAFKVSPITLIPMVVMVACILLKVPAIPAMLAGALTGVVIGIPLQGVSVGSLIDIAQNGYVLNTGTELLDTLLSAGGLASMMNTISIIIVAMAFGGLMKSTGQMEAIIRPIVSKIHSFGPLNGVSEAFTVASNLILPDQYLGISVPGQMFSDEYDKRGYDRTLLSNSLLGGGAVSSPLIPWNTCGIYCAGLLGVSAIAYAPFSFMNLAVIGVTLVWGFLVSGKVKRESQAAQAAEAGFQDK</sequence>
<evidence type="ECO:0000256" key="8">
    <source>
        <dbReference type="ARBA" id="ARBA00038435"/>
    </source>
</evidence>
<keyword evidence="7 9" id="KW-0472">Membrane</keyword>
<evidence type="ECO:0000313" key="11">
    <source>
        <dbReference type="EMBL" id="ACV22281.1"/>
    </source>
</evidence>
<reference evidence="11 12" key="1">
    <citation type="journal article" date="2009" name="Stand. Genomic Sci.">
        <title>Complete genome sequence of Slackia heliotrinireducens type strain (RHS 1).</title>
        <authorList>
            <person name="Pukall R."/>
            <person name="Lapidus A."/>
            <person name="Nolan M."/>
            <person name="Copeland A."/>
            <person name="Glavina Del Rio T."/>
            <person name="Lucas S."/>
            <person name="Chen F."/>
            <person name="Tice H."/>
            <person name="Cheng J.F."/>
            <person name="Chertkov O."/>
            <person name="Bruce D."/>
            <person name="Goodwin L."/>
            <person name="Kuske C."/>
            <person name="Brettin T."/>
            <person name="Detter J.C."/>
            <person name="Han C."/>
            <person name="Pitluck S."/>
            <person name="Pati A."/>
            <person name="Mavrommatis K."/>
            <person name="Ivanova N."/>
            <person name="Ovchinnikova G."/>
            <person name="Chen A."/>
            <person name="Palaniappan K."/>
            <person name="Schneider S."/>
            <person name="Rohde M."/>
            <person name="Chain P."/>
            <person name="D'haeseleer P."/>
            <person name="Goker M."/>
            <person name="Bristow J."/>
            <person name="Eisen J.A."/>
            <person name="Markowitz V."/>
            <person name="Kyrpides N.C."/>
            <person name="Klenk H.P."/>
            <person name="Hugenholtz P."/>
        </authorList>
    </citation>
    <scope>NUCLEOTIDE SEQUENCE [LARGE SCALE GENOMIC DNA]</scope>
    <source>
        <strain evidence="12">ATCC 29202 / DSM 20476 / NCTC 11029 / RHS 1</strain>
    </source>
</reference>
<dbReference type="GO" id="GO:0005886">
    <property type="term" value="C:plasma membrane"/>
    <property type="evidence" value="ECO:0007669"/>
    <property type="project" value="UniProtKB-SubCell"/>
</dbReference>
<keyword evidence="12" id="KW-1185">Reference proteome</keyword>
<dbReference type="AlphaFoldDB" id="C7N5U6"/>
<comment type="subcellular location">
    <subcellularLocation>
        <location evidence="1">Cell membrane</location>
        <topology evidence="1">Multi-pass membrane protein</topology>
    </subcellularLocation>
</comment>
<evidence type="ECO:0000256" key="4">
    <source>
        <dbReference type="ARBA" id="ARBA00022475"/>
    </source>
</evidence>
<keyword evidence="5 9" id="KW-0812">Transmembrane</keyword>
<dbReference type="RefSeq" id="WP_012798384.1">
    <property type="nucleotide sequence ID" value="NC_013165.1"/>
</dbReference>
<gene>
    <name evidence="11" type="ordered locus">Shel_12540</name>
</gene>
<accession>C7N5U6</accession>
<dbReference type="PANTHER" id="PTHR33451">
    <property type="entry name" value="MALATE-2H(+)/NA(+)-LACTATE ANTIPORTER"/>
    <property type="match status" value="1"/>
</dbReference>
<keyword evidence="2" id="KW-0813">Transport</keyword>
<dbReference type="InterPro" id="IPR018461">
    <property type="entry name" value="Na/H_Antiport_NhaC-like_C"/>
</dbReference>
<dbReference type="HOGENOM" id="CLU_033405_1_0_11"/>
<name>C7N5U6_SLAHD</name>
<feature type="transmembrane region" description="Helical" evidence="9">
    <location>
        <begin position="195"/>
        <end position="216"/>
    </location>
</feature>
<feature type="transmembrane region" description="Helical" evidence="9">
    <location>
        <begin position="78"/>
        <end position="105"/>
    </location>
</feature>
<keyword evidence="4" id="KW-1003">Cell membrane</keyword>
<evidence type="ECO:0000256" key="9">
    <source>
        <dbReference type="SAM" id="Phobius"/>
    </source>
</evidence>
<feature type="transmembrane region" description="Helical" evidence="9">
    <location>
        <begin position="236"/>
        <end position="256"/>
    </location>
</feature>
<evidence type="ECO:0000256" key="7">
    <source>
        <dbReference type="ARBA" id="ARBA00023136"/>
    </source>
</evidence>
<evidence type="ECO:0000259" key="10">
    <source>
        <dbReference type="Pfam" id="PF03553"/>
    </source>
</evidence>
<keyword evidence="3" id="KW-0050">Antiport</keyword>
<feature type="transmembrane region" description="Helical" evidence="9">
    <location>
        <begin position="307"/>
        <end position="328"/>
    </location>
</feature>
<evidence type="ECO:0000256" key="6">
    <source>
        <dbReference type="ARBA" id="ARBA00022989"/>
    </source>
</evidence>
<feature type="domain" description="Na+/H+ antiporter NhaC-like C-terminal" evidence="10">
    <location>
        <begin position="164"/>
        <end position="449"/>
    </location>
</feature>
<evidence type="ECO:0000256" key="5">
    <source>
        <dbReference type="ARBA" id="ARBA00022692"/>
    </source>
</evidence>
<dbReference type="EMBL" id="CP001684">
    <property type="protein sequence ID" value="ACV22281.1"/>
    <property type="molecule type" value="Genomic_DNA"/>
</dbReference>
<feature type="transmembrane region" description="Helical" evidence="9">
    <location>
        <begin position="112"/>
        <end position="131"/>
    </location>
</feature>
<evidence type="ECO:0000256" key="1">
    <source>
        <dbReference type="ARBA" id="ARBA00004651"/>
    </source>
</evidence>
<dbReference type="InterPro" id="IPR004770">
    <property type="entry name" value="Na/H_antiport_NhaC"/>
</dbReference>
<organism evidence="11 12">
    <name type="scientific">Slackia heliotrinireducens (strain ATCC 29202 / DSM 20476 / NCTC 11029 / RHS 1)</name>
    <name type="common">Peptococcus heliotrinreducens</name>
    <dbReference type="NCBI Taxonomy" id="471855"/>
    <lineage>
        <taxon>Bacteria</taxon>
        <taxon>Bacillati</taxon>
        <taxon>Actinomycetota</taxon>
        <taxon>Coriobacteriia</taxon>
        <taxon>Eggerthellales</taxon>
        <taxon>Eggerthellaceae</taxon>
        <taxon>Slackia</taxon>
    </lineage>
</organism>
<dbReference type="InterPro" id="IPR052180">
    <property type="entry name" value="NhaC_Na-H+_Antiporter"/>
</dbReference>
<evidence type="ECO:0000256" key="3">
    <source>
        <dbReference type="ARBA" id="ARBA00022449"/>
    </source>
</evidence>
<evidence type="ECO:0000256" key="2">
    <source>
        <dbReference type="ARBA" id="ARBA00022448"/>
    </source>
</evidence>
<dbReference type="KEGG" id="shi:Shel_12540"/>
<dbReference type="STRING" id="471855.Shel_12540"/>
<dbReference type="Pfam" id="PF03553">
    <property type="entry name" value="Na_H_antiporter"/>
    <property type="match status" value="1"/>
</dbReference>
<feature type="transmembrane region" description="Helical" evidence="9">
    <location>
        <begin position="438"/>
        <end position="456"/>
    </location>
</feature>